<accession>A0ABV7H1Y0</accession>
<dbReference type="InterPro" id="IPR001932">
    <property type="entry name" value="PPM-type_phosphatase-like_dom"/>
</dbReference>
<dbReference type="Proteomes" id="UP001595556">
    <property type="component" value="Unassembled WGS sequence"/>
</dbReference>
<evidence type="ECO:0000256" key="1">
    <source>
        <dbReference type="SAM" id="MobiDB-lite"/>
    </source>
</evidence>
<dbReference type="EC" id="3.1.3.16" evidence="3"/>
<gene>
    <name evidence="3" type="ORF">ACFOEN_08180</name>
</gene>
<feature type="domain" description="PPM-type phosphatase" evidence="2">
    <location>
        <begin position="5"/>
        <end position="244"/>
    </location>
</feature>
<organism evidence="3 4">
    <name type="scientific">Piscinibacterium candidicorallinum</name>
    <dbReference type="NCBI Taxonomy" id="1793872"/>
    <lineage>
        <taxon>Bacteria</taxon>
        <taxon>Pseudomonadati</taxon>
        <taxon>Pseudomonadota</taxon>
        <taxon>Betaproteobacteria</taxon>
        <taxon>Burkholderiales</taxon>
        <taxon>Piscinibacterium</taxon>
    </lineage>
</organism>
<protein>
    <submittedName>
        <fullName evidence="3">PP2C family protein-serine/threonine phosphatase</fullName>
        <ecNumber evidence="3">3.1.3.16</ecNumber>
    </submittedName>
</protein>
<dbReference type="Gene3D" id="3.60.40.10">
    <property type="entry name" value="PPM-type phosphatase domain"/>
    <property type="match status" value="1"/>
</dbReference>
<name>A0ABV7H1Y0_9BURK</name>
<reference evidence="4" key="1">
    <citation type="journal article" date="2019" name="Int. J. Syst. Evol. Microbiol.">
        <title>The Global Catalogue of Microorganisms (GCM) 10K type strain sequencing project: providing services to taxonomists for standard genome sequencing and annotation.</title>
        <authorList>
            <consortium name="The Broad Institute Genomics Platform"/>
            <consortium name="The Broad Institute Genome Sequencing Center for Infectious Disease"/>
            <person name="Wu L."/>
            <person name="Ma J."/>
        </authorList>
    </citation>
    <scope>NUCLEOTIDE SEQUENCE [LARGE SCALE GENOMIC DNA]</scope>
    <source>
        <strain evidence="4">KCTC 52168</strain>
    </source>
</reference>
<dbReference type="Pfam" id="PF13672">
    <property type="entry name" value="PP2C_2"/>
    <property type="match status" value="1"/>
</dbReference>
<dbReference type="GO" id="GO:0004722">
    <property type="term" value="F:protein serine/threonine phosphatase activity"/>
    <property type="evidence" value="ECO:0007669"/>
    <property type="project" value="UniProtKB-EC"/>
</dbReference>
<proteinExistence type="predicted"/>
<dbReference type="PROSITE" id="PS51746">
    <property type="entry name" value="PPM_2"/>
    <property type="match status" value="1"/>
</dbReference>
<dbReference type="SMART" id="SM00332">
    <property type="entry name" value="PP2Cc"/>
    <property type="match status" value="1"/>
</dbReference>
<dbReference type="SUPFAM" id="SSF81606">
    <property type="entry name" value="PP2C-like"/>
    <property type="match status" value="1"/>
</dbReference>
<evidence type="ECO:0000313" key="3">
    <source>
        <dbReference type="EMBL" id="MFC3147617.1"/>
    </source>
</evidence>
<keyword evidence="4" id="KW-1185">Reference proteome</keyword>
<dbReference type="RefSeq" id="WP_377302876.1">
    <property type="nucleotide sequence ID" value="NZ_CP180191.1"/>
</dbReference>
<keyword evidence="3" id="KW-0378">Hydrolase</keyword>
<dbReference type="InterPro" id="IPR036457">
    <property type="entry name" value="PPM-type-like_dom_sf"/>
</dbReference>
<dbReference type="SMART" id="SM00331">
    <property type="entry name" value="PP2C_SIG"/>
    <property type="match status" value="1"/>
</dbReference>
<sequence>MLEFDIQALSGQGGRSYQEDCQGHRVAGGILCLAVSDGAGGHGGGHIASELAVRAVLDQHAHEPAFLPETVARLIELAHRVVHSGQQKFPQYPDMRATLVIALCELATGRILLGNVGDSRGYVLGAGGILLRTRDHSIAQQMIDAGMLTADRRERPRGGNVLFASLGMEEPPEPYVYELAMPITGGESVLLCTDGFWEALDERVVCEGVQTGNTVASTLAVLEGQLLGSIQPGHDNYTALLARSRQAAASFVDADSTVILRAPPGGDEDRQRTVILPRSRA</sequence>
<feature type="region of interest" description="Disordered" evidence="1">
    <location>
        <begin position="262"/>
        <end position="281"/>
    </location>
</feature>
<evidence type="ECO:0000313" key="4">
    <source>
        <dbReference type="Proteomes" id="UP001595556"/>
    </source>
</evidence>
<dbReference type="EMBL" id="JBHRTI010000004">
    <property type="protein sequence ID" value="MFC3147617.1"/>
    <property type="molecule type" value="Genomic_DNA"/>
</dbReference>
<evidence type="ECO:0000259" key="2">
    <source>
        <dbReference type="PROSITE" id="PS51746"/>
    </source>
</evidence>
<comment type="caution">
    <text evidence="3">The sequence shown here is derived from an EMBL/GenBank/DDBJ whole genome shotgun (WGS) entry which is preliminary data.</text>
</comment>